<evidence type="ECO:0000256" key="1">
    <source>
        <dbReference type="ARBA" id="ARBA00022505"/>
    </source>
</evidence>
<dbReference type="Pfam" id="PF02738">
    <property type="entry name" value="MoCoBD_1"/>
    <property type="match status" value="1"/>
</dbReference>
<dbReference type="RefSeq" id="WP_068348540.1">
    <property type="nucleotide sequence ID" value="NZ_JFHK01000022.1"/>
</dbReference>
<dbReference type="InterPro" id="IPR016208">
    <property type="entry name" value="Ald_Oxase/xanthine_DH-like"/>
</dbReference>
<feature type="domain" description="Aldehyde oxidase/xanthine dehydrogenase a/b hammerhead" evidence="3">
    <location>
        <begin position="30"/>
        <end position="142"/>
    </location>
</feature>
<protein>
    <submittedName>
        <fullName evidence="4">Aldehyde oxidase</fullName>
    </submittedName>
</protein>
<evidence type="ECO:0000256" key="2">
    <source>
        <dbReference type="ARBA" id="ARBA00023002"/>
    </source>
</evidence>
<dbReference type="PANTHER" id="PTHR11908">
    <property type="entry name" value="XANTHINE DEHYDROGENASE"/>
    <property type="match status" value="1"/>
</dbReference>
<sequence length="779" mass="85034">MTDALNTKELKCFNAVNKSVKKVDGISLVTGQPVYTNDFDVPGALYVRLVRSSHAHAIIKNIDTSQALKIPGVVTILTYKDLPRIPFTRAGQGYPEPSPYDTFVLDKKVRYVGDPVAIVAAETERAAKLAVKAVKVEYEVLDAVLDFEQAISENAPIIHDEPEAVGIHDASRNIAAHFEMEIGNIDETLKSCDKVITRTYHTKTQLHAMMEPHASISYFDPNGKLTVISSTQVPFHARRILSRLFNIPIGDIRVIKPRIGGGFGGKQAIHLEPYVVAVTLKTRRPARMVLDRSEVSMATNIRHEMKYTVTVGATSNGEIKVIDMEGLSNTGAYGEHALTTFMVAGSKTLPLYNKVEAVRFSGNVVYTNLPSAGAYRGYGAPQGLFALDCTIDELARELGLDPLDVKEKNSIREGESSPIFRIMGEGREGVDQIVRSCKLQECIDKGKAAIGWNEKYGKRLKNGSKVRGVGCAIAMQGSGIAKIDMGAATIKMNEDGSFNLLLGATDLGTGSDTIMAQIAAEVLQVSYDKIKVYSSDTDLTPFDTGAYASSTTYVSGNAVRKAAEMVKEKILEKASVYLEEPRENLMVENAKVVSTKTGREVTYEELGTKLFYTFEQEQIAATASYVGEESPPPFLASFAEVEVDLETGKIELVKFVSYADCGTPLNPVQALGQLEGATMQGIGWALFEDVIYGKDGRMLTNDFFTYKIPARMDYGKLECGLVDSYEPTGPFGAKSIAEIGIDTPIPAIANAIYDATGVRLRKAPFNSEELFFEILKEEV</sequence>
<dbReference type="InterPro" id="IPR008274">
    <property type="entry name" value="AldOxase/xan_DH_MoCoBD1"/>
</dbReference>
<dbReference type="Pfam" id="PF20256">
    <property type="entry name" value="MoCoBD_2"/>
    <property type="match status" value="1"/>
</dbReference>
<dbReference type="PANTHER" id="PTHR11908:SF132">
    <property type="entry name" value="ALDEHYDE OXIDASE 1-RELATED"/>
    <property type="match status" value="1"/>
</dbReference>
<dbReference type="InterPro" id="IPR037165">
    <property type="entry name" value="AldOxase/xan_DH_Mopterin-bd_sf"/>
</dbReference>
<proteinExistence type="predicted"/>
<dbReference type="Gene3D" id="3.30.365.10">
    <property type="entry name" value="Aldehyde oxidase/xanthine dehydrogenase, molybdopterin binding domain"/>
    <property type="match status" value="4"/>
</dbReference>
<evidence type="ECO:0000259" key="3">
    <source>
        <dbReference type="SMART" id="SM01008"/>
    </source>
</evidence>
<dbReference type="InterPro" id="IPR046867">
    <property type="entry name" value="AldOxase/xan_DH_MoCoBD2"/>
</dbReference>
<dbReference type="PATRIC" id="fig|1453497.3.peg.874"/>
<keyword evidence="1" id="KW-0500">Molybdenum</keyword>
<reference evidence="4 5" key="1">
    <citation type="submission" date="2014-02" db="EMBL/GenBank/DDBJ databases">
        <title>Kosmotoga genome sequencing.</title>
        <authorList>
            <person name="Pollo S.M."/>
            <person name="Charchuk R."/>
            <person name="Nesbo C.L."/>
        </authorList>
    </citation>
    <scope>NUCLEOTIDE SEQUENCE [LARGE SCALE GENOMIC DNA]</scope>
    <source>
        <strain evidence="4 5">S304</strain>
    </source>
</reference>
<evidence type="ECO:0000313" key="5">
    <source>
        <dbReference type="Proteomes" id="UP000077339"/>
    </source>
</evidence>
<dbReference type="SMART" id="SM01008">
    <property type="entry name" value="Ald_Xan_dh_C"/>
    <property type="match status" value="1"/>
</dbReference>
<dbReference type="AlphaFoldDB" id="A0A176JXJ0"/>
<dbReference type="Gene3D" id="3.90.1170.50">
    <property type="entry name" value="Aldehyde oxidase/xanthine dehydrogenase, a/b hammerhead"/>
    <property type="match status" value="1"/>
</dbReference>
<keyword evidence="5" id="KW-1185">Reference proteome</keyword>
<dbReference type="EMBL" id="JFHK01000022">
    <property type="protein sequence ID" value="OAA28447.1"/>
    <property type="molecule type" value="Genomic_DNA"/>
</dbReference>
<dbReference type="STRING" id="1453497.AT15_04395"/>
<name>A0A176JXJ0_9BACT</name>
<keyword evidence="2" id="KW-0560">Oxidoreductase</keyword>
<evidence type="ECO:0000313" key="4">
    <source>
        <dbReference type="EMBL" id="OAA28447.1"/>
    </source>
</evidence>
<dbReference type="GO" id="GO:0005506">
    <property type="term" value="F:iron ion binding"/>
    <property type="evidence" value="ECO:0007669"/>
    <property type="project" value="InterPro"/>
</dbReference>
<dbReference type="OrthoDB" id="41753at2"/>
<dbReference type="SUPFAM" id="SSF56003">
    <property type="entry name" value="Molybdenum cofactor-binding domain"/>
    <property type="match status" value="1"/>
</dbReference>
<accession>A0A176JXJ0</accession>
<dbReference type="Pfam" id="PF01315">
    <property type="entry name" value="Ald_Xan_dh_C"/>
    <property type="match status" value="1"/>
</dbReference>
<dbReference type="Proteomes" id="UP000077339">
    <property type="component" value="Unassembled WGS sequence"/>
</dbReference>
<dbReference type="GO" id="GO:0016491">
    <property type="term" value="F:oxidoreductase activity"/>
    <property type="evidence" value="ECO:0007669"/>
    <property type="project" value="UniProtKB-KW"/>
</dbReference>
<dbReference type="SUPFAM" id="SSF54665">
    <property type="entry name" value="CO dehydrogenase molybdoprotein N-domain-like"/>
    <property type="match status" value="1"/>
</dbReference>
<dbReference type="InterPro" id="IPR036856">
    <property type="entry name" value="Ald_Oxase/Xan_DH_a/b_sf"/>
</dbReference>
<gene>
    <name evidence="4" type="ORF">AT15_04395</name>
</gene>
<comment type="caution">
    <text evidence="4">The sequence shown here is derived from an EMBL/GenBank/DDBJ whole genome shotgun (WGS) entry which is preliminary data.</text>
</comment>
<dbReference type="InterPro" id="IPR000674">
    <property type="entry name" value="Ald_Oxase/Xan_DH_a/b"/>
</dbReference>
<organism evidence="4 5">
    <name type="scientific">Kosmotoga arenicorallina S304</name>
    <dbReference type="NCBI Taxonomy" id="1453497"/>
    <lineage>
        <taxon>Bacteria</taxon>
        <taxon>Thermotogati</taxon>
        <taxon>Thermotogota</taxon>
        <taxon>Thermotogae</taxon>
        <taxon>Kosmotogales</taxon>
        <taxon>Kosmotogaceae</taxon>
        <taxon>Kosmotoga</taxon>
    </lineage>
</organism>